<evidence type="ECO:0000313" key="2">
    <source>
        <dbReference type="EMBL" id="MBD3863624.1"/>
    </source>
</evidence>
<comment type="caution">
    <text evidence="2">The sequence shown here is derived from an EMBL/GenBank/DDBJ whole genome shotgun (WGS) entry which is preliminary data.</text>
</comment>
<keyword evidence="3" id="KW-1185">Reference proteome</keyword>
<dbReference type="Pfam" id="PF08818">
    <property type="entry name" value="DUF1801"/>
    <property type="match status" value="1"/>
</dbReference>
<dbReference type="InterPro" id="IPR016786">
    <property type="entry name" value="YdeI_bac"/>
</dbReference>
<sequence length="200" mass="22884">MKKILSVEDYLLDNPMFSASLHTLRALLLEAGLVECIKWNAPVYTINGKNVIGLGAFKNHFCLWFFNGVLLSDTHKLLHNAQEGKTKALRQLRFTNKNEINKAIILEYIKEAITNQELGKEVKPTKTKPKDIIVPIELQTAFNNNSALHSAFKLLSLSKQREYCNYITEAKREATKLSRIEKIIPMIIQNKGLHDKYKNC</sequence>
<evidence type="ECO:0000259" key="1">
    <source>
        <dbReference type="Pfam" id="PF08818"/>
    </source>
</evidence>
<name>A0ABR8LXD4_9FLAO</name>
<dbReference type="RefSeq" id="WP_191100082.1">
    <property type="nucleotide sequence ID" value="NZ_JACXXF010000005.1"/>
</dbReference>
<dbReference type="PIRSF" id="PIRSF021308">
    <property type="entry name" value="UCP021308"/>
    <property type="match status" value="1"/>
</dbReference>
<reference evidence="2 3" key="1">
    <citation type="submission" date="2020-09" db="EMBL/GenBank/DDBJ databases">
        <title>Bacillus nautilus sp. nov., Chryseoglobus crepusculi sp. nov, and Psychrobacter noctis sp. nov., isolated from deep-sea sponges from the equatorial Atlantic.</title>
        <authorList>
            <person name="Stennett H.L."/>
            <person name="Williams S.E."/>
        </authorList>
    </citation>
    <scope>NUCLEOTIDE SEQUENCE [LARGE SCALE GENOMIC DNA]</scope>
    <source>
        <strain evidence="2 3">28M-24</strain>
    </source>
</reference>
<organism evidence="2 3">
    <name type="scientific">Olleya marilimosa</name>
    <dbReference type="NCBI Taxonomy" id="272164"/>
    <lineage>
        <taxon>Bacteria</taxon>
        <taxon>Pseudomonadati</taxon>
        <taxon>Bacteroidota</taxon>
        <taxon>Flavobacteriia</taxon>
        <taxon>Flavobacteriales</taxon>
        <taxon>Flavobacteriaceae</taxon>
    </lineage>
</organism>
<proteinExistence type="predicted"/>
<accession>A0ABR8LXD4</accession>
<dbReference type="Pfam" id="PF13376">
    <property type="entry name" value="OmdA"/>
    <property type="match status" value="1"/>
</dbReference>
<dbReference type="InterPro" id="IPR014922">
    <property type="entry name" value="YdhG-like"/>
</dbReference>
<dbReference type="EMBL" id="JACXXH010000004">
    <property type="protein sequence ID" value="MBD3863624.1"/>
    <property type="molecule type" value="Genomic_DNA"/>
</dbReference>
<gene>
    <name evidence="2" type="ORF">IEG06_09170</name>
</gene>
<dbReference type="SUPFAM" id="SSF159888">
    <property type="entry name" value="YdhG-like"/>
    <property type="match status" value="1"/>
</dbReference>
<feature type="domain" description="YdhG-like" evidence="1">
    <location>
        <begin position="20"/>
        <end position="113"/>
    </location>
</feature>
<protein>
    <submittedName>
        <fullName evidence="2">YdeI/OmpD-associated family protein</fullName>
    </submittedName>
</protein>
<dbReference type="Proteomes" id="UP000627521">
    <property type="component" value="Unassembled WGS sequence"/>
</dbReference>
<evidence type="ECO:0000313" key="3">
    <source>
        <dbReference type="Proteomes" id="UP000627521"/>
    </source>
</evidence>
<dbReference type="Gene3D" id="3.90.1150.200">
    <property type="match status" value="1"/>
</dbReference>